<reference evidence="10 11" key="1">
    <citation type="submission" date="2020-04" db="EMBL/GenBank/DDBJ databases">
        <authorList>
            <person name="De Canck E."/>
        </authorList>
    </citation>
    <scope>NUCLEOTIDE SEQUENCE [LARGE SCALE GENOMIC DNA]</scope>
    <source>
        <strain evidence="10 11">LMG 3441</strain>
    </source>
</reference>
<gene>
    <name evidence="10" type="ORF">LMG3441_01623</name>
</gene>
<dbReference type="SMART" id="SM00965">
    <property type="entry name" value="STN"/>
    <property type="match status" value="1"/>
</dbReference>
<keyword evidence="2 7" id="KW-0813">Transport</keyword>
<dbReference type="Gene3D" id="3.55.50.30">
    <property type="match status" value="1"/>
</dbReference>
<name>A0A6S6ZLM6_9BURK</name>
<feature type="chain" id="PRO_5028894324" description="Secretin/TonB short N-terminal domain-containing protein" evidence="8">
    <location>
        <begin position="33"/>
        <end position="877"/>
    </location>
</feature>
<evidence type="ECO:0000256" key="5">
    <source>
        <dbReference type="ARBA" id="ARBA00023136"/>
    </source>
</evidence>
<evidence type="ECO:0000256" key="2">
    <source>
        <dbReference type="ARBA" id="ARBA00022448"/>
    </source>
</evidence>
<comment type="similarity">
    <text evidence="7">Belongs to the TonB-dependent receptor family.</text>
</comment>
<dbReference type="InterPro" id="IPR039426">
    <property type="entry name" value="TonB-dep_rcpt-like"/>
</dbReference>
<evidence type="ECO:0000313" key="11">
    <source>
        <dbReference type="Proteomes" id="UP000494269"/>
    </source>
</evidence>
<accession>A0A6S6ZLM6</accession>
<dbReference type="Proteomes" id="UP000494269">
    <property type="component" value="Unassembled WGS sequence"/>
</dbReference>
<dbReference type="AlphaFoldDB" id="A0A6S6ZLM6"/>
<evidence type="ECO:0000256" key="4">
    <source>
        <dbReference type="ARBA" id="ARBA00022692"/>
    </source>
</evidence>
<keyword evidence="8" id="KW-0732">Signal</keyword>
<keyword evidence="5 7" id="KW-0472">Membrane</keyword>
<dbReference type="InterPro" id="IPR012910">
    <property type="entry name" value="Plug_dom"/>
</dbReference>
<keyword evidence="4 7" id="KW-0812">Transmembrane</keyword>
<sequence length="877" mass="97564">MSSRPSLRRLPAGAAALATLSLVLTLANPALAQTRATPVTFDIPAQALGSALLALGQQANLEVSFVPAAVAGKSAPALHGTLSPLDALDQLLRGSGLALRSDGPGRYIIYVDKTNQFSALRLDAVKVYGEHSDERVYTQEEIATTPTANQDLTSLVATHPAVRTNATANGSTNRGSMNVEDISFHGSSPYQNLFQIDGMDATNRVDPASKNLNLQIGNIPSNSQSYFVDTNLLGEVRVMDSFVPVEYGRFTGGVVDARLRRPTGENHLQLDYRWNTSKMTQQKIAEGDENGWGQGKPGFSPEWKKRFYTAIGDIAINDKTGAVLSMSRRESSIRRWNMGVAADQPTQGEDNYTDRIDNFLGKFTVRATANTISDLTLKYSDRRETLASDTFRNTQWDNTHAARGIGWNLDHAFQGGRASVQAGWDNALSNRSSDATELVTHKFPSIPLFTTGGYGKEQKEQDTWTLKGRIDLDPMRTGPFTHTPYAGIDVQRVAVNFERFSDSYSYIATHLSNGTERQASKVHNIQGTVATKYNTASVYLSDRVELGRVAFTGALRADRETFLNNTNVSPRTRLDWDAFGDGNTVVSGGWARYYGSDVLNIALEERINTLRRQVLDRYGNPVADGSKPYYVSYEGLRTPYDDEWALSVRQRMGSMEGVAAYVHRNGRDQVSKSGDSVQGYRYLNDGKSTTDTISLTLRTLEPWRLLDTRWTARADWSYQKRKVNADLVEGYEGGARDPDEYILYDGERMRAIDRPPTSFYQPQKASVSLTGIWPKAGLTWDNSIQWRSSRMSSVYVGYGPRPESLQSYRSARLASYWTWDTRLIWEPTFARNVAFTVDVLNVLNKTPAITATNPNLSTNRSTYQVGREIWVQASYRF</sequence>
<feature type="signal peptide" evidence="8">
    <location>
        <begin position="1"/>
        <end position="32"/>
    </location>
</feature>
<dbReference type="GO" id="GO:0009279">
    <property type="term" value="C:cell outer membrane"/>
    <property type="evidence" value="ECO:0007669"/>
    <property type="project" value="UniProtKB-SubCell"/>
</dbReference>
<organism evidence="10 11">
    <name type="scientific">Achromobacter kerstersii</name>
    <dbReference type="NCBI Taxonomy" id="1353890"/>
    <lineage>
        <taxon>Bacteria</taxon>
        <taxon>Pseudomonadati</taxon>
        <taxon>Pseudomonadota</taxon>
        <taxon>Betaproteobacteria</taxon>
        <taxon>Burkholderiales</taxon>
        <taxon>Alcaligenaceae</taxon>
        <taxon>Achromobacter</taxon>
    </lineage>
</organism>
<dbReference type="RefSeq" id="WP_175169349.1">
    <property type="nucleotide sequence ID" value="NZ_CADIJQ010000001.1"/>
</dbReference>
<evidence type="ECO:0000313" key="10">
    <source>
        <dbReference type="EMBL" id="CAB3681514.1"/>
    </source>
</evidence>
<dbReference type="Gene3D" id="2.40.170.20">
    <property type="entry name" value="TonB-dependent receptor, beta-barrel domain"/>
    <property type="match status" value="1"/>
</dbReference>
<evidence type="ECO:0000256" key="1">
    <source>
        <dbReference type="ARBA" id="ARBA00004571"/>
    </source>
</evidence>
<keyword evidence="11" id="KW-1185">Reference proteome</keyword>
<dbReference type="EMBL" id="CADIJQ010000001">
    <property type="protein sequence ID" value="CAB3681514.1"/>
    <property type="molecule type" value="Genomic_DNA"/>
</dbReference>
<proteinExistence type="inferred from homology"/>
<dbReference type="InterPro" id="IPR036942">
    <property type="entry name" value="Beta-barrel_TonB_sf"/>
</dbReference>
<dbReference type="SUPFAM" id="SSF56935">
    <property type="entry name" value="Porins"/>
    <property type="match status" value="1"/>
</dbReference>
<evidence type="ECO:0000256" key="7">
    <source>
        <dbReference type="PROSITE-ProRule" id="PRU01360"/>
    </source>
</evidence>
<evidence type="ECO:0000256" key="6">
    <source>
        <dbReference type="ARBA" id="ARBA00023237"/>
    </source>
</evidence>
<dbReference type="Pfam" id="PF07715">
    <property type="entry name" value="Plug"/>
    <property type="match status" value="1"/>
</dbReference>
<dbReference type="PROSITE" id="PS52016">
    <property type="entry name" value="TONB_DEPENDENT_REC_3"/>
    <property type="match status" value="1"/>
</dbReference>
<keyword evidence="3 7" id="KW-1134">Transmembrane beta strand</keyword>
<dbReference type="InterPro" id="IPR011662">
    <property type="entry name" value="Secretin/TonB_short_N"/>
</dbReference>
<evidence type="ECO:0000259" key="9">
    <source>
        <dbReference type="SMART" id="SM00965"/>
    </source>
</evidence>
<keyword evidence="6 7" id="KW-0998">Cell outer membrane</keyword>
<feature type="domain" description="Secretin/TonB short N-terminal" evidence="9">
    <location>
        <begin position="61"/>
        <end position="112"/>
    </location>
</feature>
<evidence type="ECO:0000256" key="8">
    <source>
        <dbReference type="SAM" id="SignalP"/>
    </source>
</evidence>
<evidence type="ECO:0000256" key="3">
    <source>
        <dbReference type="ARBA" id="ARBA00022452"/>
    </source>
</evidence>
<protein>
    <recommendedName>
        <fullName evidence="9">Secretin/TonB short N-terminal domain-containing protein</fullName>
    </recommendedName>
</protein>
<comment type="subcellular location">
    <subcellularLocation>
        <location evidence="1 7">Cell outer membrane</location>
        <topology evidence="1 7">Multi-pass membrane protein</topology>
    </subcellularLocation>
</comment>